<accession>A0A0A2STD2</accession>
<evidence type="ECO:0008006" key="3">
    <source>
        <dbReference type="Google" id="ProtNLM"/>
    </source>
</evidence>
<name>A0A0A2STD2_9GAMM</name>
<dbReference type="InterPro" id="IPR029044">
    <property type="entry name" value="Nucleotide-diphossugar_trans"/>
</dbReference>
<comment type="caution">
    <text evidence="1">The sequence shown here is derived from an EMBL/GenBank/DDBJ whole genome shotgun (WGS) entry which is preliminary data.</text>
</comment>
<gene>
    <name evidence="1" type="ORF">EP47_03595</name>
</gene>
<dbReference type="RefSeq" id="WP_152571546.1">
    <property type="nucleotide sequence ID" value="NZ_JNCF01000006.1"/>
</dbReference>
<dbReference type="AlphaFoldDB" id="A0A0A2STD2"/>
<organism evidence="1 2">
    <name type="scientific">Legionella norrlandica</name>
    <dbReference type="NCBI Taxonomy" id="1498499"/>
    <lineage>
        <taxon>Bacteria</taxon>
        <taxon>Pseudomonadati</taxon>
        <taxon>Pseudomonadota</taxon>
        <taxon>Gammaproteobacteria</taxon>
        <taxon>Legionellales</taxon>
        <taxon>Legionellaceae</taxon>
        <taxon>Legionella</taxon>
    </lineage>
</organism>
<dbReference type="EMBL" id="JNCF01000006">
    <property type="protein sequence ID" value="KGP64017.1"/>
    <property type="molecule type" value="Genomic_DNA"/>
</dbReference>
<protein>
    <recommendedName>
        <fullName evidence="3">Glycosyltransferase</fullName>
    </recommendedName>
</protein>
<evidence type="ECO:0000313" key="2">
    <source>
        <dbReference type="Proteomes" id="UP000054422"/>
    </source>
</evidence>
<proteinExistence type="predicted"/>
<sequence>MKMRAETILNGHNPAFLNVPLTNPFFPLLVVVTSPDGNLLKTSIIPFPSLSRGGMHYGELCAIDNKLSYPDNLQALSTRLLDQWLGIANNQHENLALGRIEVELQQGATGAEPIFSTAFRTWLAVIMHIKLASHPCDSNLPSKVSSYLEENLATLPEFLNKNLTEQIIAREKNALVGLVLPPDCIPSLHALVTRQFNTPKAPCTVPSFVIIDKGTLKPEWKIQVPPLGNELLDFQATDAIRYFPVLIPLSQKNNLFNAGEISNIPFAVKFHDKHPQNESNLILPLPIEYKKPIFRGLKHQPLVVKDTIFILLPLCGHNLPALSAFLESLQWQTIAENIHIVAITKLPSEQITEKLERFFPGKNTVIENKNNLSRSEQINLATQYTQNGYLLIAHEEIVLHDPRTVETLCLIAGGDKIASASCLLIRDNQEKTNSSPVKVYSGGIFPSHSPSSQLIFSEFDCHDIFPFTTYPVAANSSIFFMVRKDIWDRIGGFNNKAISDFDINLDYGIRSMMQGYLHFCTSIISAGYLGDEILTEKLNMNSNSAIYTIIPKNIINKMTSVLEIIKG</sequence>
<dbReference type="Gene3D" id="3.90.550.10">
    <property type="entry name" value="Spore Coat Polysaccharide Biosynthesis Protein SpsA, Chain A"/>
    <property type="match status" value="1"/>
</dbReference>
<evidence type="ECO:0000313" key="1">
    <source>
        <dbReference type="EMBL" id="KGP64017.1"/>
    </source>
</evidence>
<keyword evidence="2" id="KW-1185">Reference proteome</keyword>
<dbReference type="OrthoDB" id="9801954at2"/>
<dbReference type="Proteomes" id="UP000054422">
    <property type="component" value="Unassembled WGS sequence"/>
</dbReference>
<reference evidence="1 2" key="1">
    <citation type="submission" date="2014-05" db="EMBL/GenBank/DDBJ databases">
        <authorList>
            <person name="Rizzardi K."/>
            <person name="Winiecka-Krusnell J."/>
            <person name="Ramliden M."/>
            <person name="Alm E."/>
            <person name="Andersson S."/>
            <person name="Byfors S."/>
        </authorList>
    </citation>
    <scope>NUCLEOTIDE SEQUENCE [LARGE SCALE GENOMIC DNA]</scope>
    <source>
        <strain evidence="1 2">LEGN</strain>
    </source>
</reference>
<dbReference type="STRING" id="1498499.EP47_03595"/>
<dbReference type="SUPFAM" id="SSF53448">
    <property type="entry name" value="Nucleotide-diphospho-sugar transferases"/>
    <property type="match status" value="1"/>
</dbReference>